<proteinExistence type="predicted"/>
<sequence length="254" mass="28212">MTRCADCLFKHMRLPTNIFFSTLNITSISYQFIHLIITMKQEVKTLIYLFALLASAGAAVPGYGQYYPSAYRNFPATEEVEATDDSTYYAPYKGFNDYHPSTNYHPSLSKPAMYRAYDRQSAEYEETDASSENQNANENAMATDNLAGAKSENANENANLAKGGEAFGFGALESDNRNLLANENNIEVANANKNELGVEVANFNANENSAEQESAALAEVMNEDNAEFTDYQENETDNLNLNDNVNEKARKVNC</sequence>
<organism evidence="2 3">
    <name type="scientific">Pyronema omphalodes (strain CBS 100304)</name>
    <name type="common">Pyronema confluens</name>
    <dbReference type="NCBI Taxonomy" id="1076935"/>
    <lineage>
        <taxon>Eukaryota</taxon>
        <taxon>Fungi</taxon>
        <taxon>Dikarya</taxon>
        <taxon>Ascomycota</taxon>
        <taxon>Pezizomycotina</taxon>
        <taxon>Pezizomycetes</taxon>
        <taxon>Pezizales</taxon>
        <taxon>Pyronemataceae</taxon>
        <taxon>Pyronema</taxon>
    </lineage>
</organism>
<name>U4L1E2_PYROM</name>
<keyword evidence="1" id="KW-0812">Transmembrane</keyword>
<feature type="transmembrane region" description="Helical" evidence="1">
    <location>
        <begin position="46"/>
        <end position="64"/>
    </location>
</feature>
<keyword evidence="1" id="KW-1133">Transmembrane helix</keyword>
<gene>
    <name evidence="2" type="ORF">PCON_05481</name>
</gene>
<keyword evidence="3" id="KW-1185">Reference proteome</keyword>
<keyword evidence="1" id="KW-0472">Membrane</keyword>
<evidence type="ECO:0000256" key="1">
    <source>
        <dbReference type="SAM" id="Phobius"/>
    </source>
</evidence>
<dbReference type="AlphaFoldDB" id="U4L1E2"/>
<dbReference type="EMBL" id="HF935275">
    <property type="protein sequence ID" value="CCX05894.1"/>
    <property type="molecule type" value="Genomic_DNA"/>
</dbReference>
<evidence type="ECO:0000313" key="3">
    <source>
        <dbReference type="Proteomes" id="UP000018144"/>
    </source>
</evidence>
<feature type="transmembrane region" description="Helical" evidence="1">
    <location>
        <begin position="18"/>
        <end position="39"/>
    </location>
</feature>
<reference evidence="2 3" key="1">
    <citation type="journal article" date="2013" name="PLoS Genet.">
        <title>The genome and development-dependent transcriptomes of Pyronema confluens: a window into fungal evolution.</title>
        <authorList>
            <person name="Traeger S."/>
            <person name="Altegoer F."/>
            <person name="Freitag M."/>
            <person name="Gabaldon T."/>
            <person name="Kempken F."/>
            <person name="Kumar A."/>
            <person name="Marcet-Houben M."/>
            <person name="Poggeler S."/>
            <person name="Stajich J.E."/>
            <person name="Nowrousian M."/>
        </authorList>
    </citation>
    <scope>NUCLEOTIDE SEQUENCE [LARGE SCALE GENOMIC DNA]</scope>
    <source>
        <strain evidence="3">CBS 100304</strain>
        <tissue evidence="2">Vegetative mycelium</tissue>
    </source>
</reference>
<dbReference type="OrthoDB" id="5413638at2759"/>
<protein>
    <submittedName>
        <fullName evidence="2">Uncharacterized protein</fullName>
    </submittedName>
</protein>
<accession>U4L1E2</accession>
<dbReference type="Proteomes" id="UP000018144">
    <property type="component" value="Unassembled WGS sequence"/>
</dbReference>
<evidence type="ECO:0000313" key="2">
    <source>
        <dbReference type="EMBL" id="CCX05894.1"/>
    </source>
</evidence>